<dbReference type="Pfam" id="PF00534">
    <property type="entry name" value="Glycos_transf_1"/>
    <property type="match status" value="1"/>
</dbReference>
<dbReference type="CDD" id="cd03811">
    <property type="entry name" value="GT4_GT28_WabH-like"/>
    <property type="match status" value="1"/>
</dbReference>
<dbReference type="InterPro" id="IPR001296">
    <property type="entry name" value="Glyco_trans_1"/>
</dbReference>
<reference evidence="3 5" key="2">
    <citation type="submission" date="2018-06" db="EMBL/GenBank/DDBJ databases">
        <authorList>
            <consortium name="Pathogen Informatics"/>
            <person name="Doyle S."/>
        </authorList>
    </citation>
    <scope>NUCLEOTIDE SEQUENCE [LARGE SCALE GENOMIC DNA]</scope>
    <source>
        <strain evidence="3 5">NCTC10338</strain>
    </source>
</reference>
<organism evidence="2 4">
    <name type="scientific">Lysinibacillus sphaericus</name>
    <name type="common">Bacillus sphaericus</name>
    <dbReference type="NCBI Taxonomy" id="1421"/>
    <lineage>
        <taxon>Bacteria</taxon>
        <taxon>Bacillati</taxon>
        <taxon>Bacillota</taxon>
        <taxon>Bacilli</taxon>
        <taxon>Bacillales</taxon>
        <taxon>Bacillaceae</taxon>
        <taxon>Lysinibacillus</taxon>
    </lineage>
</organism>
<dbReference type="GeneID" id="48277984"/>
<evidence type="ECO:0000313" key="2">
    <source>
        <dbReference type="EMBL" id="AVK97935.1"/>
    </source>
</evidence>
<gene>
    <name evidence="2" type="ORF">LS41612_17420</name>
    <name evidence="3" type="ORF">NCTC10338_01200</name>
</gene>
<accession>A0A2S0K3G9</accession>
<sequence length="393" mass="45291">MKILFVAQNFQMGGIQKALINTLKELSVDEQYEIDIFTFGEGELLKDIPPNVNVNIGNLLLQLIATPFYVVKQRKNVWHILLRIVCMLLVRIIGSNNFYTLLLKNHRPSKHYHIAISYFNDAPNSYFNRGTNLFVDQFVQAHKKLAWIHTDPLRANFNYKVCIKTYKNFDRLICVSEACKRNLLKFLPPYQHKIQVVYNFFPIAEIKELATYYTPFEKGTMDLVSVGRMDNATKRFDLIPHICKLLKESSIGRLHWRIIGDGPDLLFNQQLALQLGVDDVVEFVGECHNPYPFIKESDVLILTSAYEGYPMVVGEALILETPVITTNFAAAGEQIQHGFNGLITDGDIEDIYAVIANIIQNKDCLDKMKKYIEENSYTNRKAREQLVLEFDRQ</sequence>
<dbReference type="EMBL" id="UFSZ01000001">
    <property type="protein sequence ID" value="SUV16126.1"/>
    <property type="molecule type" value="Genomic_DNA"/>
</dbReference>
<feature type="domain" description="Glycosyl transferase family 1" evidence="1">
    <location>
        <begin position="219"/>
        <end position="373"/>
    </location>
</feature>
<evidence type="ECO:0000313" key="5">
    <source>
        <dbReference type="Proteomes" id="UP000255295"/>
    </source>
</evidence>
<dbReference type="EMBL" id="CP019980">
    <property type="protein sequence ID" value="AVK97935.1"/>
    <property type="molecule type" value="Genomic_DNA"/>
</dbReference>
<dbReference type="Proteomes" id="UP000238825">
    <property type="component" value="Chromosome"/>
</dbReference>
<reference evidence="2 4" key="1">
    <citation type="submission" date="2017-03" db="EMBL/GenBank/DDBJ databases">
        <title>The whole genome sequencing and assembly of Lysinibacillus sphaericus DSM 28T strain.</title>
        <authorList>
            <person name="Lee Y.-J."/>
            <person name="Yi H."/>
            <person name="Bahn Y.-S."/>
            <person name="Kim J.F."/>
            <person name="Lee D.-W."/>
        </authorList>
    </citation>
    <scope>NUCLEOTIDE SEQUENCE [LARGE SCALE GENOMIC DNA]</scope>
    <source>
        <strain evidence="2 4">DSM 28</strain>
    </source>
</reference>
<protein>
    <submittedName>
        <fullName evidence="2 3">Glycosyl transferase</fullName>
    </submittedName>
</protein>
<dbReference type="Gene3D" id="3.40.50.2000">
    <property type="entry name" value="Glycogen Phosphorylase B"/>
    <property type="match status" value="2"/>
</dbReference>
<dbReference type="GO" id="GO:0016757">
    <property type="term" value="F:glycosyltransferase activity"/>
    <property type="evidence" value="ECO:0007669"/>
    <property type="project" value="InterPro"/>
</dbReference>
<dbReference type="PANTHER" id="PTHR12526">
    <property type="entry name" value="GLYCOSYLTRANSFERASE"/>
    <property type="match status" value="1"/>
</dbReference>
<evidence type="ECO:0000313" key="4">
    <source>
        <dbReference type="Proteomes" id="UP000238825"/>
    </source>
</evidence>
<name>A0A2S0K3G9_LYSSH</name>
<keyword evidence="2" id="KW-0808">Transferase</keyword>
<dbReference type="SUPFAM" id="SSF53756">
    <property type="entry name" value="UDP-Glycosyltransferase/glycogen phosphorylase"/>
    <property type="match status" value="1"/>
</dbReference>
<evidence type="ECO:0000259" key="1">
    <source>
        <dbReference type="Pfam" id="PF00534"/>
    </source>
</evidence>
<evidence type="ECO:0000313" key="3">
    <source>
        <dbReference type="EMBL" id="SUV16126.1"/>
    </source>
</evidence>
<dbReference type="RefSeq" id="WP_024361956.1">
    <property type="nucleotide sequence ID" value="NZ_BJNS01000005.1"/>
</dbReference>
<dbReference type="AlphaFoldDB" id="A0A2S0K3G9"/>
<dbReference type="Proteomes" id="UP000255295">
    <property type="component" value="Unassembled WGS sequence"/>
</dbReference>
<dbReference type="PANTHER" id="PTHR12526:SF628">
    <property type="entry name" value="MANNOSYLGLUCOSYLGLYCERATE SYNTHASE"/>
    <property type="match status" value="1"/>
</dbReference>
<proteinExistence type="predicted"/>